<dbReference type="SMART" id="SM00256">
    <property type="entry name" value="FBOX"/>
    <property type="match status" value="1"/>
</dbReference>
<dbReference type="Pfam" id="PF00646">
    <property type="entry name" value="F-box"/>
    <property type="match status" value="1"/>
</dbReference>
<dbReference type="InterPro" id="IPR001810">
    <property type="entry name" value="F-box_dom"/>
</dbReference>
<sequence>MIMSALQKLLSVGDGQGKVNGGGSEHLSDDLVVEIVRRLPANQLWLSCRIVCKRWYALISSPFLFTHISDSLLPLSFFATNKNLCGLTIHENWVSFFLVMMMMMDRFSLKGNSNTGIFFEYDILTVDSTEWRRLCNLPYPVRPRSSPVVLDNALCWMIHRSLSTCEKSIIMFSMDGEKFSTLPHPTRRVVEAATAPRLRGFPSSSGLLVVVVVTSSSSLSLN</sequence>
<organism evidence="2 3">
    <name type="scientific">Hibiscus syriacus</name>
    <name type="common">Rose of Sharon</name>
    <dbReference type="NCBI Taxonomy" id="106335"/>
    <lineage>
        <taxon>Eukaryota</taxon>
        <taxon>Viridiplantae</taxon>
        <taxon>Streptophyta</taxon>
        <taxon>Embryophyta</taxon>
        <taxon>Tracheophyta</taxon>
        <taxon>Spermatophyta</taxon>
        <taxon>Magnoliopsida</taxon>
        <taxon>eudicotyledons</taxon>
        <taxon>Gunneridae</taxon>
        <taxon>Pentapetalae</taxon>
        <taxon>rosids</taxon>
        <taxon>malvids</taxon>
        <taxon>Malvales</taxon>
        <taxon>Malvaceae</taxon>
        <taxon>Malvoideae</taxon>
        <taxon>Hibiscus</taxon>
    </lineage>
</organism>
<name>A0A6A2XH98_HIBSY</name>
<dbReference type="InterPro" id="IPR050796">
    <property type="entry name" value="SCF_F-box_component"/>
</dbReference>
<reference evidence="2" key="1">
    <citation type="submission" date="2019-09" db="EMBL/GenBank/DDBJ databases">
        <title>Draft genome information of white flower Hibiscus syriacus.</title>
        <authorList>
            <person name="Kim Y.-M."/>
        </authorList>
    </citation>
    <scope>NUCLEOTIDE SEQUENCE [LARGE SCALE GENOMIC DNA]</scope>
    <source>
        <strain evidence="2">YM2019G1</strain>
    </source>
</reference>
<dbReference type="EMBL" id="VEPZ02001401">
    <property type="protein sequence ID" value="KAE8675441.1"/>
    <property type="molecule type" value="Genomic_DNA"/>
</dbReference>
<accession>A0A6A2XH98</accession>
<keyword evidence="3" id="KW-1185">Reference proteome</keyword>
<dbReference type="Gene3D" id="1.20.1280.50">
    <property type="match status" value="1"/>
</dbReference>
<dbReference type="PANTHER" id="PTHR31672:SF13">
    <property type="entry name" value="F-BOX PROTEIN CPR30-LIKE"/>
    <property type="match status" value="1"/>
</dbReference>
<protein>
    <recommendedName>
        <fullName evidence="1">F-box domain-containing protein</fullName>
    </recommendedName>
</protein>
<feature type="domain" description="F-box" evidence="1">
    <location>
        <begin position="27"/>
        <end position="67"/>
    </location>
</feature>
<evidence type="ECO:0000259" key="1">
    <source>
        <dbReference type="SMART" id="SM00256"/>
    </source>
</evidence>
<dbReference type="InterPro" id="IPR036047">
    <property type="entry name" value="F-box-like_dom_sf"/>
</dbReference>
<dbReference type="SUPFAM" id="SSF81383">
    <property type="entry name" value="F-box domain"/>
    <property type="match status" value="1"/>
</dbReference>
<dbReference type="Proteomes" id="UP000436088">
    <property type="component" value="Unassembled WGS sequence"/>
</dbReference>
<evidence type="ECO:0000313" key="2">
    <source>
        <dbReference type="EMBL" id="KAE8675441.1"/>
    </source>
</evidence>
<proteinExistence type="predicted"/>
<evidence type="ECO:0000313" key="3">
    <source>
        <dbReference type="Proteomes" id="UP000436088"/>
    </source>
</evidence>
<comment type="caution">
    <text evidence="2">The sequence shown here is derived from an EMBL/GenBank/DDBJ whole genome shotgun (WGS) entry which is preliminary data.</text>
</comment>
<dbReference type="PANTHER" id="PTHR31672">
    <property type="entry name" value="BNACNNG10540D PROTEIN"/>
    <property type="match status" value="1"/>
</dbReference>
<gene>
    <name evidence="2" type="ORF">F3Y22_tig00111671pilonHSYRG00179</name>
</gene>
<dbReference type="AlphaFoldDB" id="A0A6A2XH98"/>